<dbReference type="Pfam" id="PF13946">
    <property type="entry name" value="DUF4214"/>
    <property type="match status" value="1"/>
</dbReference>
<dbReference type="GO" id="GO:0032259">
    <property type="term" value="P:methylation"/>
    <property type="evidence" value="ECO:0007669"/>
    <property type="project" value="UniProtKB-KW"/>
</dbReference>
<name>A0A6N6N210_9BACT</name>
<dbReference type="AlphaFoldDB" id="A0A6N6N210"/>
<proteinExistence type="predicted"/>
<keyword evidence="2" id="KW-0489">Methyltransferase</keyword>
<accession>A0A6N6N210</accession>
<dbReference type="RefSeq" id="WP_151151188.1">
    <property type="nucleotide sequence ID" value="NZ_WAIE01000004.1"/>
</dbReference>
<dbReference type="CDD" id="cd02440">
    <property type="entry name" value="AdoMet_MTases"/>
    <property type="match status" value="1"/>
</dbReference>
<protein>
    <submittedName>
        <fullName evidence="2">Methyltransferase domain-containing protein</fullName>
    </submittedName>
</protein>
<dbReference type="InterPro" id="IPR029063">
    <property type="entry name" value="SAM-dependent_MTases_sf"/>
</dbReference>
<keyword evidence="2" id="KW-0808">Transferase</keyword>
<dbReference type="Proteomes" id="UP000438699">
    <property type="component" value="Unassembled WGS sequence"/>
</dbReference>
<sequence length="556" mass="62875">MSENKYYDKSAEDILNELEHELRARDTRTQGEQPVYEMQTRAFPRLQAVAPLELGRDEYHLNEFLVFWDRDFLVNAYGVILGRCPDQAGLGYYLERLRSGGLSRVEVAGRLRYSREGRKRGVTVKGLLRSFAAATVFRIPLLGPVLRLPFYLLPQSPRTRRLDRTVGGAFSNMDHLCGVIAHEGRYLRELHHDQAATISGIEALRAEVGSLQQEVGHLREAVQDKFEQVDVQISEQRSSFEQLGDSVRKDGQALLDEARRSISDQQGAVEQFVEQFRVERQKTLDGIMRQFTDQQSALDEFASSCERRLGKAEQVATLLDRRLQARDFVTSDQFDADAFYRNFEEEFRGSRESVMQRMADYPAVFEPVRTVSQEKPIVDLGCGRGELVEVLRSSGFGVRGVDGNPHMVRTGTDRGLPVMQGDIFEYLENAEPESAAGISLIHVAEHFPFEELTHLLGLCFRVLDKGGVLVLETPNPDNIVMGGAWFYTDFSHVHPLRSCAVSNLLSFLGFDVQKPTLRQPYQDVVGEVDSPSELEKKWFLTGLDYCLVAVKAGQDQ</sequence>
<dbReference type="InterPro" id="IPR025282">
    <property type="entry name" value="DUF4214"/>
</dbReference>
<evidence type="ECO:0000259" key="1">
    <source>
        <dbReference type="Pfam" id="PF13946"/>
    </source>
</evidence>
<dbReference type="Pfam" id="PF13489">
    <property type="entry name" value="Methyltransf_23"/>
    <property type="match status" value="1"/>
</dbReference>
<evidence type="ECO:0000313" key="3">
    <source>
        <dbReference type="Proteomes" id="UP000438699"/>
    </source>
</evidence>
<dbReference type="EMBL" id="WAIE01000004">
    <property type="protein sequence ID" value="KAB1441445.1"/>
    <property type="molecule type" value="Genomic_DNA"/>
</dbReference>
<evidence type="ECO:0000313" key="2">
    <source>
        <dbReference type="EMBL" id="KAB1441445.1"/>
    </source>
</evidence>
<dbReference type="SUPFAM" id="SSF53335">
    <property type="entry name" value="S-adenosyl-L-methionine-dependent methyltransferases"/>
    <property type="match status" value="1"/>
</dbReference>
<dbReference type="OrthoDB" id="7342932at2"/>
<dbReference type="GO" id="GO:0008168">
    <property type="term" value="F:methyltransferase activity"/>
    <property type="evidence" value="ECO:0007669"/>
    <property type="project" value="UniProtKB-KW"/>
</dbReference>
<organism evidence="2 3">
    <name type="scientific">Pseudodesulfovibrio senegalensis</name>
    <dbReference type="NCBI Taxonomy" id="1721087"/>
    <lineage>
        <taxon>Bacteria</taxon>
        <taxon>Pseudomonadati</taxon>
        <taxon>Thermodesulfobacteriota</taxon>
        <taxon>Desulfovibrionia</taxon>
        <taxon>Desulfovibrionales</taxon>
        <taxon>Desulfovibrionaceae</taxon>
    </lineage>
</organism>
<feature type="domain" description="DUF4214" evidence="1">
    <location>
        <begin position="69"/>
        <end position="116"/>
    </location>
</feature>
<gene>
    <name evidence="2" type="ORF">F8A88_10905</name>
</gene>
<comment type="caution">
    <text evidence="2">The sequence shown here is derived from an EMBL/GenBank/DDBJ whole genome shotgun (WGS) entry which is preliminary data.</text>
</comment>
<keyword evidence="3" id="KW-1185">Reference proteome</keyword>
<reference evidence="2 3" key="1">
    <citation type="journal article" date="2017" name="Int. J. Syst. Evol. Microbiol.">
        <title>Desulfovibrio senegalensis sp. nov., a mesophilic sulfate reducer isolated from marine sediment.</title>
        <authorList>
            <person name="Thioye A."/>
            <person name="Gam Z.B.A."/>
            <person name="Mbengue M."/>
            <person name="Cayol J.L."/>
            <person name="Joseph-Bartoli M."/>
            <person name="Toure-Kane C."/>
            <person name="Labat M."/>
        </authorList>
    </citation>
    <scope>NUCLEOTIDE SEQUENCE [LARGE SCALE GENOMIC DNA]</scope>
    <source>
        <strain evidence="2 3">DSM 101509</strain>
    </source>
</reference>
<dbReference type="PANTHER" id="PTHR43861">
    <property type="entry name" value="TRANS-ACONITATE 2-METHYLTRANSFERASE-RELATED"/>
    <property type="match status" value="1"/>
</dbReference>
<dbReference type="Gene3D" id="3.40.50.150">
    <property type="entry name" value="Vaccinia Virus protein VP39"/>
    <property type="match status" value="1"/>
</dbReference>